<proteinExistence type="predicted"/>
<accession>A0A3S0QAZ7</accession>
<reference evidence="1 2" key="1">
    <citation type="submission" date="2018-12" db="EMBL/GenBank/DDBJ databases">
        <title>Vibrio sp. isolated from China Sea.</title>
        <authorList>
            <person name="Li Y."/>
        </authorList>
    </citation>
    <scope>NUCLEOTIDE SEQUENCE [LARGE SCALE GENOMIC DNA]</scope>
    <source>
        <strain evidence="1 2">BEI207</strain>
    </source>
</reference>
<evidence type="ECO:0000313" key="1">
    <source>
        <dbReference type="EMBL" id="RTZ13610.1"/>
    </source>
</evidence>
<dbReference type="AlphaFoldDB" id="A0A3S0QAZ7"/>
<protein>
    <submittedName>
        <fullName evidence="1">Uncharacterized protein</fullName>
    </submittedName>
</protein>
<dbReference type="RefSeq" id="WP_126575965.1">
    <property type="nucleotide sequence ID" value="NZ_RXZH01000018.1"/>
</dbReference>
<organism evidence="1 2">
    <name type="scientific">Vibrio aquaticus</name>
    <dbReference type="NCBI Taxonomy" id="2496559"/>
    <lineage>
        <taxon>Bacteria</taxon>
        <taxon>Pseudomonadati</taxon>
        <taxon>Pseudomonadota</taxon>
        <taxon>Gammaproteobacteria</taxon>
        <taxon>Vibrionales</taxon>
        <taxon>Vibrionaceae</taxon>
        <taxon>Vibrio</taxon>
    </lineage>
</organism>
<comment type="caution">
    <text evidence="1">The sequence shown here is derived from an EMBL/GenBank/DDBJ whole genome shotgun (WGS) entry which is preliminary data.</text>
</comment>
<keyword evidence="2" id="KW-1185">Reference proteome</keyword>
<sequence>MIGKYFVYLLKRNDAICCKLGRTRALAPRIKRLNSKFGPLSIEQSLVFRADNEKEAIQVETALKNIYFPWKFPLPRIYNSTDGESEWYADSCYSNMKKTLSQIAQIRHGEAYRITTLYEHLNIELGASGQAKCEEIKNLLQLKKSQVNSITSALQGVSEFKLLFEKIIPHFQGVGRTINSDGSFEYNVYFKGSFSCDMAQEFTSASRVSFENDEEESFIHTNLCLSVGCKEGLNYLHYSIPSDNKHSDLTKQSQEIVERYKSLLEDLTNHFPISRSDFDENEADLVFGKHFSELYTNLFDVFDCDD</sequence>
<dbReference type="EMBL" id="RXZH01000018">
    <property type="protein sequence ID" value="RTZ13610.1"/>
    <property type="molecule type" value="Genomic_DNA"/>
</dbReference>
<dbReference type="Proteomes" id="UP000268973">
    <property type="component" value="Unassembled WGS sequence"/>
</dbReference>
<evidence type="ECO:0000313" key="2">
    <source>
        <dbReference type="Proteomes" id="UP000268973"/>
    </source>
</evidence>
<name>A0A3S0QAZ7_9VIBR</name>
<gene>
    <name evidence="1" type="ORF">EJ063_19585</name>
</gene>